<dbReference type="EMBL" id="JANBPG010001393">
    <property type="protein sequence ID" value="KAJ1890158.1"/>
    <property type="molecule type" value="Genomic_DNA"/>
</dbReference>
<sequence length="245" mass="27675">MQSSETGNKFIGSIQALQQQPDTSIARQLLYRLSAQVRPLMQTRNWNVRCLKEFFPTNPSLLGLNINRGQEIRIRLRPQSHRDQFLEYEELLGTLLHELVHIVHGPHDNMFYRLLDELKTEMELLMAKGYTGDGFWSKGEKVGGNILSRAEARERAAVAAEMRIKREGRGPRVLGGRTFGGEVGLTPAQMAGRAAERRLHDDRCCGVVGDMPLSLSVTLSPVPGDDNEWPQERLFLRTHCTSPKT</sequence>
<evidence type="ECO:0000313" key="1">
    <source>
        <dbReference type="EMBL" id="KAJ1890158.1"/>
    </source>
</evidence>
<comment type="caution">
    <text evidence="1">The sequence shown here is derived from an EMBL/GenBank/DDBJ whole genome shotgun (WGS) entry which is preliminary data.</text>
</comment>
<proteinExistence type="predicted"/>
<dbReference type="Proteomes" id="UP001150581">
    <property type="component" value="Unassembled WGS sequence"/>
</dbReference>
<evidence type="ECO:0000313" key="2">
    <source>
        <dbReference type="Proteomes" id="UP001150581"/>
    </source>
</evidence>
<protein>
    <submittedName>
        <fullName evidence="1">Uncharacterized protein</fullName>
    </submittedName>
</protein>
<organism evidence="1 2">
    <name type="scientific">Kickxella alabastrina</name>
    <dbReference type="NCBI Taxonomy" id="61397"/>
    <lineage>
        <taxon>Eukaryota</taxon>
        <taxon>Fungi</taxon>
        <taxon>Fungi incertae sedis</taxon>
        <taxon>Zoopagomycota</taxon>
        <taxon>Kickxellomycotina</taxon>
        <taxon>Kickxellomycetes</taxon>
        <taxon>Kickxellales</taxon>
        <taxon>Kickxellaceae</taxon>
        <taxon>Kickxella</taxon>
    </lineage>
</organism>
<reference evidence="1" key="1">
    <citation type="submission" date="2022-07" db="EMBL/GenBank/DDBJ databases">
        <title>Phylogenomic reconstructions and comparative analyses of Kickxellomycotina fungi.</title>
        <authorList>
            <person name="Reynolds N.K."/>
            <person name="Stajich J.E."/>
            <person name="Barry K."/>
            <person name="Grigoriev I.V."/>
            <person name="Crous P."/>
            <person name="Smith M.E."/>
        </authorList>
    </citation>
    <scope>NUCLEOTIDE SEQUENCE</scope>
    <source>
        <strain evidence="1">Benny 63K</strain>
    </source>
</reference>
<accession>A0ACC1IC93</accession>
<name>A0ACC1IC93_9FUNG</name>
<gene>
    <name evidence="1" type="ORF">LPJ66_007640</name>
</gene>
<keyword evidence="2" id="KW-1185">Reference proteome</keyword>